<dbReference type="SUPFAM" id="SSF51658">
    <property type="entry name" value="Xylose isomerase-like"/>
    <property type="match status" value="1"/>
</dbReference>
<dbReference type="GO" id="GO:0006289">
    <property type="term" value="P:nucleotide-excision repair"/>
    <property type="evidence" value="ECO:0007669"/>
    <property type="project" value="InterPro"/>
</dbReference>
<dbReference type="GO" id="GO:0004519">
    <property type="term" value="F:endonuclease activity"/>
    <property type="evidence" value="ECO:0007669"/>
    <property type="project" value="UniProtKB-KW"/>
</dbReference>
<dbReference type="EMBL" id="JH795855">
    <property type="protein sequence ID" value="EJU05968.1"/>
    <property type="molecule type" value="Genomic_DNA"/>
</dbReference>
<evidence type="ECO:0000256" key="4">
    <source>
        <dbReference type="ARBA" id="ARBA00022769"/>
    </source>
</evidence>
<dbReference type="InterPro" id="IPR004601">
    <property type="entry name" value="UvdE"/>
</dbReference>
<dbReference type="RefSeq" id="XP_040632862.1">
    <property type="nucleotide sequence ID" value="XM_040774636.1"/>
</dbReference>
<keyword evidence="1" id="KW-0540">Nuclease</keyword>
<dbReference type="GO" id="GO:0016787">
    <property type="term" value="F:hydrolase activity"/>
    <property type="evidence" value="ECO:0007669"/>
    <property type="project" value="UniProtKB-KW"/>
</dbReference>
<dbReference type="NCBIfam" id="TIGR00629">
    <property type="entry name" value="uvde"/>
    <property type="match status" value="1"/>
</dbReference>
<dbReference type="OMA" id="AHADRCE"/>
<evidence type="ECO:0000256" key="2">
    <source>
        <dbReference type="ARBA" id="ARBA00022759"/>
    </source>
</evidence>
<dbReference type="GO" id="GO:0043504">
    <property type="term" value="P:mitochondrial DNA repair"/>
    <property type="evidence" value="ECO:0007669"/>
    <property type="project" value="TreeGrafter"/>
</dbReference>
<dbReference type="GO" id="GO:0009411">
    <property type="term" value="P:response to UV"/>
    <property type="evidence" value="ECO:0007669"/>
    <property type="project" value="InterPro"/>
</dbReference>
<dbReference type="PANTHER" id="PTHR31290">
    <property type="entry name" value="UV-DAMAGE ENDONUCLEASE"/>
    <property type="match status" value="1"/>
</dbReference>
<dbReference type="AlphaFoldDB" id="M5GGR9"/>
<evidence type="ECO:0000313" key="9">
    <source>
        <dbReference type="Proteomes" id="UP000030653"/>
    </source>
</evidence>
<dbReference type="HOGENOM" id="CLU_017168_2_2_1"/>
<keyword evidence="2 8" id="KW-0255">Endonuclease</keyword>
<dbReference type="Pfam" id="PF03851">
    <property type="entry name" value="UvdE"/>
    <property type="match status" value="1"/>
</dbReference>
<dbReference type="GO" id="GO:0005634">
    <property type="term" value="C:nucleus"/>
    <property type="evidence" value="ECO:0007669"/>
    <property type="project" value="TreeGrafter"/>
</dbReference>
<dbReference type="Proteomes" id="UP000030653">
    <property type="component" value="Unassembled WGS sequence"/>
</dbReference>
<dbReference type="GO" id="GO:0005739">
    <property type="term" value="C:mitochondrion"/>
    <property type="evidence" value="ECO:0007669"/>
    <property type="project" value="TreeGrafter"/>
</dbReference>
<keyword evidence="5" id="KW-0378">Hydrolase</keyword>
<dbReference type="OrthoDB" id="541883at2759"/>
<keyword evidence="9" id="KW-1185">Reference proteome</keyword>
<accession>M5GGR9</accession>
<reference evidence="8 9" key="1">
    <citation type="journal article" date="2012" name="Science">
        <title>The Paleozoic origin of enzymatic lignin decomposition reconstructed from 31 fungal genomes.</title>
        <authorList>
            <person name="Floudas D."/>
            <person name="Binder M."/>
            <person name="Riley R."/>
            <person name="Barry K."/>
            <person name="Blanchette R.A."/>
            <person name="Henrissat B."/>
            <person name="Martinez A.T."/>
            <person name="Otillar R."/>
            <person name="Spatafora J.W."/>
            <person name="Yadav J.S."/>
            <person name="Aerts A."/>
            <person name="Benoit I."/>
            <person name="Boyd A."/>
            <person name="Carlson A."/>
            <person name="Copeland A."/>
            <person name="Coutinho P.M."/>
            <person name="de Vries R.P."/>
            <person name="Ferreira P."/>
            <person name="Findley K."/>
            <person name="Foster B."/>
            <person name="Gaskell J."/>
            <person name="Glotzer D."/>
            <person name="Gorecki P."/>
            <person name="Heitman J."/>
            <person name="Hesse C."/>
            <person name="Hori C."/>
            <person name="Igarashi K."/>
            <person name="Jurgens J.A."/>
            <person name="Kallen N."/>
            <person name="Kersten P."/>
            <person name="Kohler A."/>
            <person name="Kuees U."/>
            <person name="Kumar T.K.A."/>
            <person name="Kuo A."/>
            <person name="LaButti K."/>
            <person name="Larrondo L.F."/>
            <person name="Lindquist E."/>
            <person name="Ling A."/>
            <person name="Lombard V."/>
            <person name="Lucas S."/>
            <person name="Lundell T."/>
            <person name="Martin R."/>
            <person name="McLaughlin D.J."/>
            <person name="Morgenstern I."/>
            <person name="Morin E."/>
            <person name="Murat C."/>
            <person name="Nagy L.G."/>
            <person name="Nolan M."/>
            <person name="Ohm R.A."/>
            <person name="Patyshakuliyeva A."/>
            <person name="Rokas A."/>
            <person name="Ruiz-Duenas F.J."/>
            <person name="Sabat G."/>
            <person name="Salamov A."/>
            <person name="Samejima M."/>
            <person name="Schmutz J."/>
            <person name="Slot J.C."/>
            <person name="St John F."/>
            <person name="Stenlid J."/>
            <person name="Sun H."/>
            <person name="Sun S."/>
            <person name="Syed K."/>
            <person name="Tsang A."/>
            <person name="Wiebenga A."/>
            <person name="Young D."/>
            <person name="Pisabarro A."/>
            <person name="Eastwood D.C."/>
            <person name="Martin F."/>
            <person name="Cullen D."/>
            <person name="Grigoriev I.V."/>
            <person name="Hibbett D.S."/>
        </authorList>
    </citation>
    <scope>NUCLEOTIDE SEQUENCE [LARGE SCALE GENOMIC DNA]</scope>
    <source>
        <strain evidence="8 9">DJM-731 SS1</strain>
    </source>
</reference>
<dbReference type="PANTHER" id="PTHR31290:SF5">
    <property type="entry name" value="UV-DAMAGE ENDONUCLEASE"/>
    <property type="match status" value="1"/>
</dbReference>
<sequence>MKADSAVSPSPGKRKRRSTVKDEPDTPGSPLRRSTRARKPVLPTAEVSSAEETQTPKKRRKRKTDEPVTYIIPDVERRETAFRGRLGYACLNTVLRAGGQGVEPVFCSRTCRLETLRQKGVEFVKELALKNVEDLEKMIQWNEENKIQFMRVSSDMFPFASHAQHGYSLDFADSALQRAGELANQYGQRLTMHPGQFTQLGSPKPGVVEASVRELEYQCEVLDRLRQGRDGVMIIHMGGVYGDKEGTIERFKSNYRKLGERVRQRLVLENDELCYNLEELLPVSEELGCPLVLDWHHDWIYPSSQTPVELLPRINAVWQQKSIKPKQHLSDPRPGAVTAIEKRAHADRCERIPEGVPIDMDLMIEAKDKEQAVFYLWRVYGLEEPVWENLRPAAEEQELATKGRKARVRR</sequence>
<name>M5GGR9_DACPD</name>
<evidence type="ECO:0000256" key="6">
    <source>
        <dbReference type="ARBA" id="ARBA00023204"/>
    </source>
</evidence>
<dbReference type="GeneID" id="63689698"/>
<gene>
    <name evidence="8" type="ORF">DACRYDRAFT_45331</name>
</gene>
<evidence type="ECO:0000256" key="5">
    <source>
        <dbReference type="ARBA" id="ARBA00022801"/>
    </source>
</evidence>
<dbReference type="InterPro" id="IPR036237">
    <property type="entry name" value="Xyl_isomerase-like_sf"/>
</dbReference>
<keyword evidence="6" id="KW-0234">DNA repair</keyword>
<evidence type="ECO:0000256" key="7">
    <source>
        <dbReference type="SAM" id="MobiDB-lite"/>
    </source>
</evidence>
<keyword evidence="3" id="KW-0227">DNA damage</keyword>
<evidence type="ECO:0000256" key="1">
    <source>
        <dbReference type="ARBA" id="ARBA00022722"/>
    </source>
</evidence>
<dbReference type="Gene3D" id="3.20.20.150">
    <property type="entry name" value="Divalent-metal-dependent TIM barrel enzymes"/>
    <property type="match status" value="1"/>
</dbReference>
<feature type="region of interest" description="Disordered" evidence="7">
    <location>
        <begin position="1"/>
        <end position="65"/>
    </location>
</feature>
<dbReference type="STRING" id="1858805.M5GGR9"/>
<evidence type="ECO:0000256" key="3">
    <source>
        <dbReference type="ARBA" id="ARBA00022763"/>
    </source>
</evidence>
<proteinExistence type="predicted"/>
<evidence type="ECO:0000313" key="8">
    <source>
        <dbReference type="EMBL" id="EJU05968.1"/>
    </source>
</evidence>
<protein>
    <submittedName>
        <fullName evidence="8">UV-endonuclease UvdE</fullName>
    </submittedName>
</protein>
<keyword evidence="4" id="KW-0228">DNA excision</keyword>
<organism evidence="8 9">
    <name type="scientific">Dacryopinax primogenitus (strain DJM 731)</name>
    <name type="common">Brown rot fungus</name>
    <dbReference type="NCBI Taxonomy" id="1858805"/>
    <lineage>
        <taxon>Eukaryota</taxon>
        <taxon>Fungi</taxon>
        <taxon>Dikarya</taxon>
        <taxon>Basidiomycota</taxon>
        <taxon>Agaricomycotina</taxon>
        <taxon>Dacrymycetes</taxon>
        <taxon>Dacrymycetales</taxon>
        <taxon>Dacrymycetaceae</taxon>
        <taxon>Dacryopinax</taxon>
    </lineage>
</organism>